<dbReference type="GO" id="GO:0042393">
    <property type="term" value="F:histone binding"/>
    <property type="evidence" value="ECO:0007669"/>
    <property type="project" value="TreeGrafter"/>
</dbReference>
<evidence type="ECO:0000256" key="4">
    <source>
        <dbReference type="ARBA" id="ARBA00022737"/>
    </source>
</evidence>
<dbReference type="CDD" id="cd09578">
    <property type="entry name" value="SAM_Scm"/>
    <property type="match status" value="1"/>
</dbReference>
<feature type="repeat" description="MBT" evidence="8">
    <location>
        <begin position="18"/>
        <end position="116"/>
    </location>
</feature>
<evidence type="ECO:0000256" key="5">
    <source>
        <dbReference type="ARBA" id="ARBA00023015"/>
    </source>
</evidence>
<keyword evidence="4" id="KW-0677">Repeat</keyword>
<evidence type="ECO:0000313" key="12">
    <source>
        <dbReference type="Proteomes" id="UP001347796"/>
    </source>
</evidence>
<evidence type="ECO:0000256" key="2">
    <source>
        <dbReference type="ARBA" id="ARBA00008469"/>
    </source>
</evidence>
<name>A0AAN8J6D0_PATCE</name>
<comment type="subcellular location">
    <subcellularLocation>
        <location evidence="1">Nucleus</location>
    </subcellularLocation>
</comment>
<feature type="domain" description="SAM" evidence="10">
    <location>
        <begin position="538"/>
        <end position="606"/>
    </location>
</feature>
<evidence type="ECO:0000256" key="9">
    <source>
        <dbReference type="SAM" id="MobiDB-lite"/>
    </source>
</evidence>
<feature type="compositionally biased region" description="Polar residues" evidence="9">
    <location>
        <begin position="271"/>
        <end position="284"/>
    </location>
</feature>
<sequence>MKEPRKGSFHQYEFQGNFSWDSYLKDSDAPRAPNNCFKQHFPPPANEFKVGMKLEALDPRNITSSCIATVVGTQGPRLRLRLDGSDNKNDFWRMVDSSDLHPIGYCEKHGGLLQPPLGFRKDVASWPTFLMKTMTGAQMAPPGAFKEESKTPKSNLFSVGMKLEAVDRKNPQLICPATIGDVNEDQIYISFDGWRGAFDYWCDFHSRDIFPVGWCATSGHNLQPPGQRGIPQYKLSKLMKEPQEFLLSTPPLSNKKSNSSNQTKTKLELTNVPNSKNLTPSPTGSKPPVLSPANKSPINSPTGSKITMPTLSSKVMPNPTSPSITPEKQQLSPREATSPVVTVTEPDTSSVVVGISVCVHVNTTCNTGTFLSHRKVSQLPAKYGPGSINQILRQVVQSCIECAVQEKVVFNMVKDGNGKVVVYANQGNMTYTKRLVTVEKVSEFWSFIERFLEDLGCCENFLSSHSLDGGCTKCVKLKNSATNEKDKSFKLPKRRWSSDSVDSNKGSKAPKLARRYSTYEAEASSTTGDTRSRLPSDPGDWSIEDVIQHISETDPGLITHTELFRKHEIDGKALMLLNSDMMMKYMGLKLGPILKLCNIVQKLKMRK</sequence>
<dbReference type="InterPro" id="IPR013761">
    <property type="entry name" value="SAM/pointed_sf"/>
</dbReference>
<dbReference type="SUPFAM" id="SSF63748">
    <property type="entry name" value="Tudor/PWWP/MBT"/>
    <property type="match status" value="2"/>
</dbReference>
<keyword evidence="12" id="KW-1185">Reference proteome</keyword>
<dbReference type="GO" id="GO:0005634">
    <property type="term" value="C:nucleus"/>
    <property type="evidence" value="ECO:0007669"/>
    <property type="project" value="UniProtKB-SubCell"/>
</dbReference>
<dbReference type="InterPro" id="IPR021987">
    <property type="entry name" value="SLED"/>
</dbReference>
<evidence type="ECO:0000256" key="1">
    <source>
        <dbReference type="ARBA" id="ARBA00004123"/>
    </source>
</evidence>
<reference evidence="11 12" key="1">
    <citation type="submission" date="2024-01" db="EMBL/GenBank/DDBJ databases">
        <title>The genome of the rayed Mediterranean limpet Patella caerulea (Linnaeus, 1758).</title>
        <authorList>
            <person name="Anh-Thu Weber A."/>
            <person name="Halstead-Nussloch G."/>
        </authorList>
    </citation>
    <scope>NUCLEOTIDE SEQUENCE [LARGE SCALE GENOMIC DNA]</scope>
    <source>
        <strain evidence="11">AATW-2023a</strain>
        <tissue evidence="11">Whole specimen</tissue>
    </source>
</reference>
<feature type="region of interest" description="Disordered" evidence="9">
    <location>
        <begin position="247"/>
        <end position="334"/>
    </location>
</feature>
<dbReference type="SMART" id="SM00561">
    <property type="entry name" value="MBT"/>
    <property type="match status" value="2"/>
</dbReference>
<dbReference type="CDD" id="cd20110">
    <property type="entry name" value="MBT_dScm_rpt2"/>
    <property type="match status" value="1"/>
</dbReference>
<dbReference type="AlphaFoldDB" id="A0AAN8J6D0"/>
<dbReference type="EMBL" id="JAZGQO010000014">
    <property type="protein sequence ID" value="KAK6170695.1"/>
    <property type="molecule type" value="Genomic_DNA"/>
</dbReference>
<keyword evidence="6" id="KW-0804">Transcription</keyword>
<dbReference type="InterPro" id="IPR004092">
    <property type="entry name" value="Mbt"/>
</dbReference>
<keyword evidence="7" id="KW-0539">Nucleus</keyword>
<keyword evidence="5" id="KW-0805">Transcription regulation</keyword>
<dbReference type="GO" id="GO:0003682">
    <property type="term" value="F:chromatin binding"/>
    <property type="evidence" value="ECO:0007669"/>
    <property type="project" value="TreeGrafter"/>
</dbReference>
<dbReference type="Gene3D" id="1.10.150.50">
    <property type="entry name" value="Transcription Factor, Ets-1"/>
    <property type="match status" value="1"/>
</dbReference>
<comment type="similarity">
    <text evidence="2">Belongs to the SCM family.</text>
</comment>
<dbReference type="SUPFAM" id="SSF47769">
    <property type="entry name" value="SAM/Pointed domain"/>
    <property type="match status" value="1"/>
</dbReference>
<dbReference type="PANTHER" id="PTHR12247">
    <property type="entry name" value="POLYCOMB GROUP PROTEIN"/>
    <property type="match status" value="1"/>
</dbReference>
<feature type="region of interest" description="Disordered" evidence="9">
    <location>
        <begin position="486"/>
        <end position="537"/>
    </location>
</feature>
<dbReference type="SMART" id="SM00454">
    <property type="entry name" value="SAM"/>
    <property type="match status" value="1"/>
</dbReference>
<evidence type="ECO:0000256" key="6">
    <source>
        <dbReference type="ARBA" id="ARBA00023163"/>
    </source>
</evidence>
<keyword evidence="3" id="KW-0678">Repressor</keyword>
<accession>A0AAN8J6D0</accession>
<dbReference type="Pfam" id="PF00536">
    <property type="entry name" value="SAM_1"/>
    <property type="match status" value="1"/>
</dbReference>
<comment type="caution">
    <text evidence="11">The sequence shown here is derived from an EMBL/GenBank/DDBJ whole genome shotgun (WGS) entry which is preliminary data.</text>
</comment>
<dbReference type="PANTHER" id="PTHR12247:SF132">
    <property type="entry name" value="POLYCOMB PROTEIN SCM"/>
    <property type="match status" value="1"/>
</dbReference>
<feature type="repeat" description="MBT" evidence="8">
    <location>
        <begin position="124"/>
        <end position="225"/>
    </location>
</feature>
<feature type="compositionally biased region" description="Polar residues" evidence="9">
    <location>
        <begin position="321"/>
        <end position="332"/>
    </location>
</feature>
<dbReference type="Gene3D" id="2.30.30.140">
    <property type="match status" value="2"/>
</dbReference>
<proteinExistence type="inferred from homology"/>
<evidence type="ECO:0000256" key="7">
    <source>
        <dbReference type="ARBA" id="ARBA00023242"/>
    </source>
</evidence>
<dbReference type="InterPro" id="IPR038348">
    <property type="entry name" value="SLED_sf"/>
</dbReference>
<dbReference type="InterPro" id="IPR047531">
    <property type="entry name" value="SAM_Scm-like"/>
</dbReference>
<evidence type="ECO:0000256" key="8">
    <source>
        <dbReference type="PROSITE-ProRule" id="PRU00459"/>
    </source>
</evidence>
<dbReference type="InterPro" id="IPR050548">
    <property type="entry name" value="PcG_chromatin_remod_factors"/>
</dbReference>
<evidence type="ECO:0000313" key="11">
    <source>
        <dbReference type="EMBL" id="KAK6170695.1"/>
    </source>
</evidence>
<dbReference type="GO" id="GO:0045892">
    <property type="term" value="P:negative regulation of DNA-templated transcription"/>
    <property type="evidence" value="ECO:0007669"/>
    <property type="project" value="TreeGrafter"/>
</dbReference>
<dbReference type="Pfam" id="PF12140">
    <property type="entry name" value="SLED"/>
    <property type="match status" value="1"/>
</dbReference>
<feature type="compositionally biased region" description="Low complexity" evidence="9">
    <location>
        <begin position="248"/>
        <end position="264"/>
    </location>
</feature>
<dbReference type="InterPro" id="IPR001660">
    <property type="entry name" value="SAM"/>
</dbReference>
<protein>
    <recommendedName>
        <fullName evidence="10">SAM domain-containing protein</fullName>
    </recommendedName>
</protein>
<feature type="compositionally biased region" description="Polar residues" evidence="9">
    <location>
        <begin position="293"/>
        <end position="315"/>
    </location>
</feature>
<dbReference type="PROSITE" id="PS51079">
    <property type="entry name" value="MBT"/>
    <property type="match status" value="2"/>
</dbReference>
<dbReference type="Pfam" id="PF02820">
    <property type="entry name" value="MBT"/>
    <property type="match status" value="2"/>
</dbReference>
<gene>
    <name evidence="11" type="ORF">SNE40_019021</name>
</gene>
<dbReference type="Proteomes" id="UP001347796">
    <property type="component" value="Unassembled WGS sequence"/>
</dbReference>
<evidence type="ECO:0000259" key="10">
    <source>
        <dbReference type="SMART" id="SM00454"/>
    </source>
</evidence>
<dbReference type="Gene3D" id="3.90.1150.190">
    <property type="entry name" value="SLED domain"/>
    <property type="match status" value="1"/>
</dbReference>
<evidence type="ECO:0000256" key="3">
    <source>
        <dbReference type="ARBA" id="ARBA00022491"/>
    </source>
</evidence>
<organism evidence="11 12">
    <name type="scientific">Patella caerulea</name>
    <name type="common">Rayed Mediterranean limpet</name>
    <dbReference type="NCBI Taxonomy" id="87958"/>
    <lineage>
        <taxon>Eukaryota</taxon>
        <taxon>Metazoa</taxon>
        <taxon>Spiralia</taxon>
        <taxon>Lophotrochozoa</taxon>
        <taxon>Mollusca</taxon>
        <taxon>Gastropoda</taxon>
        <taxon>Patellogastropoda</taxon>
        <taxon>Patelloidea</taxon>
        <taxon>Patellidae</taxon>
        <taxon>Patella</taxon>
    </lineage>
</organism>